<keyword evidence="5" id="KW-0238">DNA-binding</keyword>
<feature type="region of interest" description="Disordered" evidence="9">
    <location>
        <begin position="387"/>
        <end position="422"/>
    </location>
</feature>
<dbReference type="PROSITE" id="PS00675">
    <property type="entry name" value="SIGMA54_INTERACT_1"/>
    <property type="match status" value="1"/>
</dbReference>
<dbReference type="PANTHER" id="PTHR32071">
    <property type="entry name" value="TRANSCRIPTIONAL REGULATORY PROTEIN"/>
    <property type="match status" value="1"/>
</dbReference>
<dbReference type="InterPro" id="IPR027417">
    <property type="entry name" value="P-loop_NTPase"/>
</dbReference>
<sequence>MGQRILIVDDDAPLVEALTGLLGQAGYEVRSAETAEAALELVRRESIELVLLDIRLGSASGLDLLPQLKVLRPEMSVIVLTGVGTIATAVEAMQRGADNVIEKPIDPPRFLALVAKGLEAYALRRKTLQLERLSAPSRVLICGEGSALRNVLRLAEAVAARDTTVLLCGETGTGKGLLARFIHDASPRRKGPFVELNCAGLSRELTESELFGHERGAFTGAVERKIGLFEAADGGTLFLDEIGEMDYAVQAKLLNALEQKRFRRLGGVTEIEVNVRLIAATNRDLERDVAAGRFRKDLFYRLSAFSLYLPPLRERREDILPLARHFLAECQMPHVRGLSREVEEILLSYDWPGNVRELKNVIERAAILCPPGSELLPIHLPPLRASATAGVKPHTPDAEGVAASRVPSEESPDQPLSAGTPSSISRVVEEAERHLLKLALRAHNWNVSATARELGLSRDTLYRKIKKYNLAPE</sequence>
<dbReference type="Pfam" id="PF00158">
    <property type="entry name" value="Sigma54_activat"/>
    <property type="match status" value="1"/>
</dbReference>
<dbReference type="FunFam" id="3.40.50.300:FF:000006">
    <property type="entry name" value="DNA-binding transcriptional regulator NtrC"/>
    <property type="match status" value="1"/>
</dbReference>
<evidence type="ECO:0000256" key="1">
    <source>
        <dbReference type="ARBA" id="ARBA00022741"/>
    </source>
</evidence>
<protein>
    <submittedName>
        <fullName evidence="12">Sigma-54-dependent Fis family transcriptional regulator</fullName>
    </submittedName>
</protein>
<dbReference type="InterPro" id="IPR025662">
    <property type="entry name" value="Sigma_54_int_dom_ATP-bd_1"/>
</dbReference>
<keyword evidence="6" id="KW-0010">Activator</keyword>
<keyword evidence="3" id="KW-0902">Two-component regulatory system</keyword>
<reference evidence="12" key="1">
    <citation type="journal article" date="2020" name="mSystems">
        <title>Genome- and Community-Level Interaction Insights into Carbon Utilization and Element Cycling Functions of Hydrothermarchaeota in Hydrothermal Sediment.</title>
        <authorList>
            <person name="Zhou Z."/>
            <person name="Liu Y."/>
            <person name="Xu W."/>
            <person name="Pan J."/>
            <person name="Luo Z.H."/>
            <person name="Li M."/>
        </authorList>
    </citation>
    <scope>NUCLEOTIDE SEQUENCE [LARGE SCALE GENOMIC DNA]</scope>
    <source>
        <strain evidence="12">SpSt-243</strain>
    </source>
</reference>
<keyword evidence="1" id="KW-0547">Nucleotide-binding</keyword>
<dbReference type="Pfam" id="PF00072">
    <property type="entry name" value="Response_reg"/>
    <property type="match status" value="1"/>
</dbReference>
<dbReference type="PROSITE" id="PS00676">
    <property type="entry name" value="SIGMA54_INTERACT_2"/>
    <property type="match status" value="1"/>
</dbReference>
<dbReference type="InterPro" id="IPR001789">
    <property type="entry name" value="Sig_transdc_resp-reg_receiver"/>
</dbReference>
<dbReference type="Gene3D" id="3.40.50.2300">
    <property type="match status" value="1"/>
</dbReference>
<dbReference type="SMART" id="SM00448">
    <property type="entry name" value="REC"/>
    <property type="match status" value="1"/>
</dbReference>
<evidence type="ECO:0000256" key="3">
    <source>
        <dbReference type="ARBA" id="ARBA00023012"/>
    </source>
</evidence>
<keyword evidence="8" id="KW-0597">Phosphoprotein</keyword>
<evidence type="ECO:0000256" key="7">
    <source>
        <dbReference type="ARBA" id="ARBA00023163"/>
    </source>
</evidence>
<keyword evidence="4" id="KW-0805">Transcription regulation</keyword>
<dbReference type="Gene3D" id="3.40.50.300">
    <property type="entry name" value="P-loop containing nucleotide triphosphate hydrolases"/>
    <property type="match status" value="1"/>
</dbReference>
<evidence type="ECO:0000256" key="2">
    <source>
        <dbReference type="ARBA" id="ARBA00022840"/>
    </source>
</evidence>
<dbReference type="InterPro" id="IPR058031">
    <property type="entry name" value="AAA_lid_NorR"/>
</dbReference>
<dbReference type="PROSITE" id="PS50110">
    <property type="entry name" value="RESPONSE_REGULATORY"/>
    <property type="match status" value="1"/>
</dbReference>
<accession>A0A7C1TAI5</accession>
<evidence type="ECO:0000256" key="8">
    <source>
        <dbReference type="PROSITE-ProRule" id="PRU00169"/>
    </source>
</evidence>
<dbReference type="AlphaFoldDB" id="A0A7C1TAI5"/>
<name>A0A7C1TAI5_9HYPH</name>
<dbReference type="PRINTS" id="PR01590">
    <property type="entry name" value="HTHFIS"/>
</dbReference>
<dbReference type="SMART" id="SM00382">
    <property type="entry name" value="AAA"/>
    <property type="match status" value="1"/>
</dbReference>
<dbReference type="PROSITE" id="PS50045">
    <property type="entry name" value="SIGMA54_INTERACT_4"/>
    <property type="match status" value="1"/>
</dbReference>
<evidence type="ECO:0000256" key="4">
    <source>
        <dbReference type="ARBA" id="ARBA00023015"/>
    </source>
</evidence>
<dbReference type="Pfam" id="PF02954">
    <property type="entry name" value="HTH_8"/>
    <property type="match status" value="1"/>
</dbReference>
<dbReference type="InterPro" id="IPR003593">
    <property type="entry name" value="AAA+_ATPase"/>
</dbReference>
<dbReference type="PROSITE" id="PS00688">
    <property type="entry name" value="SIGMA54_INTERACT_3"/>
    <property type="match status" value="1"/>
</dbReference>
<keyword evidence="7" id="KW-0804">Transcription</keyword>
<feature type="domain" description="Sigma-54 factor interaction" evidence="10">
    <location>
        <begin position="141"/>
        <end position="367"/>
    </location>
</feature>
<gene>
    <name evidence="12" type="ORF">ENP70_17025</name>
</gene>
<dbReference type="Gene3D" id="1.10.10.60">
    <property type="entry name" value="Homeodomain-like"/>
    <property type="match status" value="1"/>
</dbReference>
<evidence type="ECO:0000313" key="12">
    <source>
        <dbReference type="EMBL" id="HEB45347.1"/>
    </source>
</evidence>
<dbReference type="InterPro" id="IPR025944">
    <property type="entry name" value="Sigma_54_int_dom_CS"/>
</dbReference>
<dbReference type="GO" id="GO:0000160">
    <property type="term" value="P:phosphorelay signal transduction system"/>
    <property type="evidence" value="ECO:0007669"/>
    <property type="project" value="UniProtKB-KW"/>
</dbReference>
<evidence type="ECO:0000256" key="9">
    <source>
        <dbReference type="SAM" id="MobiDB-lite"/>
    </source>
</evidence>
<dbReference type="GO" id="GO:0006355">
    <property type="term" value="P:regulation of DNA-templated transcription"/>
    <property type="evidence" value="ECO:0007669"/>
    <property type="project" value="InterPro"/>
</dbReference>
<dbReference type="Gene3D" id="1.10.8.60">
    <property type="match status" value="1"/>
</dbReference>
<keyword evidence="2" id="KW-0067">ATP-binding</keyword>
<dbReference type="InterPro" id="IPR025943">
    <property type="entry name" value="Sigma_54_int_dom_ATP-bd_2"/>
</dbReference>
<dbReference type="InterPro" id="IPR011006">
    <property type="entry name" value="CheY-like_superfamily"/>
</dbReference>
<evidence type="ECO:0000259" key="10">
    <source>
        <dbReference type="PROSITE" id="PS50045"/>
    </source>
</evidence>
<organism evidence="12">
    <name type="scientific">Agrobacterium albertimagni</name>
    <dbReference type="NCBI Taxonomy" id="147266"/>
    <lineage>
        <taxon>Bacteria</taxon>
        <taxon>Pseudomonadati</taxon>
        <taxon>Pseudomonadota</taxon>
        <taxon>Alphaproteobacteria</taxon>
        <taxon>Hyphomicrobiales</taxon>
        <taxon>Rhizobiaceae</taxon>
        <taxon>Rhizobium/Agrobacterium group</taxon>
        <taxon>Agrobacterium</taxon>
    </lineage>
</organism>
<dbReference type="Pfam" id="PF25601">
    <property type="entry name" value="AAA_lid_14"/>
    <property type="match status" value="1"/>
</dbReference>
<evidence type="ECO:0000256" key="6">
    <source>
        <dbReference type="ARBA" id="ARBA00023159"/>
    </source>
</evidence>
<dbReference type="GO" id="GO:0043565">
    <property type="term" value="F:sequence-specific DNA binding"/>
    <property type="evidence" value="ECO:0007669"/>
    <property type="project" value="InterPro"/>
</dbReference>
<proteinExistence type="predicted"/>
<comment type="caution">
    <text evidence="12">The sequence shown here is derived from an EMBL/GenBank/DDBJ whole genome shotgun (WGS) entry which is preliminary data.</text>
</comment>
<dbReference type="EMBL" id="DSKI01000873">
    <property type="protein sequence ID" value="HEB45347.1"/>
    <property type="molecule type" value="Genomic_DNA"/>
</dbReference>
<dbReference type="PANTHER" id="PTHR32071:SF14">
    <property type="entry name" value="TRANSCRIPTIONAL REGULATORY PROTEIN RTCR"/>
    <property type="match status" value="1"/>
</dbReference>
<dbReference type="CDD" id="cd00009">
    <property type="entry name" value="AAA"/>
    <property type="match status" value="1"/>
</dbReference>
<feature type="modified residue" description="4-aspartylphosphate" evidence="8">
    <location>
        <position position="53"/>
    </location>
</feature>
<dbReference type="GO" id="GO:0005524">
    <property type="term" value="F:ATP binding"/>
    <property type="evidence" value="ECO:0007669"/>
    <property type="project" value="UniProtKB-KW"/>
</dbReference>
<dbReference type="InterPro" id="IPR009057">
    <property type="entry name" value="Homeodomain-like_sf"/>
</dbReference>
<dbReference type="InterPro" id="IPR002078">
    <property type="entry name" value="Sigma_54_int"/>
</dbReference>
<feature type="domain" description="Response regulatory" evidence="11">
    <location>
        <begin position="4"/>
        <end position="118"/>
    </location>
</feature>
<dbReference type="SUPFAM" id="SSF52172">
    <property type="entry name" value="CheY-like"/>
    <property type="match status" value="1"/>
</dbReference>
<evidence type="ECO:0000256" key="5">
    <source>
        <dbReference type="ARBA" id="ARBA00023125"/>
    </source>
</evidence>
<dbReference type="InterPro" id="IPR002197">
    <property type="entry name" value="HTH_Fis"/>
</dbReference>
<dbReference type="SUPFAM" id="SSF52540">
    <property type="entry name" value="P-loop containing nucleoside triphosphate hydrolases"/>
    <property type="match status" value="1"/>
</dbReference>
<dbReference type="SUPFAM" id="SSF46689">
    <property type="entry name" value="Homeodomain-like"/>
    <property type="match status" value="1"/>
</dbReference>
<evidence type="ECO:0000259" key="11">
    <source>
        <dbReference type="PROSITE" id="PS50110"/>
    </source>
</evidence>